<dbReference type="NCBIfam" id="TIGR00538">
    <property type="entry name" value="hemN"/>
    <property type="match status" value="1"/>
</dbReference>
<evidence type="ECO:0000256" key="6">
    <source>
        <dbReference type="ARBA" id="ARBA00011912"/>
    </source>
</evidence>
<dbReference type="PANTHER" id="PTHR13932">
    <property type="entry name" value="COPROPORPHYRINIGEN III OXIDASE"/>
    <property type="match status" value="1"/>
</dbReference>
<dbReference type="InterPro" id="IPR006638">
    <property type="entry name" value="Elp3/MiaA/NifB-like_rSAM"/>
</dbReference>
<evidence type="ECO:0000256" key="8">
    <source>
        <dbReference type="ARBA" id="ARBA00022490"/>
    </source>
</evidence>
<accession>A0A3B0UMG5</accession>
<keyword evidence="7" id="KW-0004">4Fe-4S</keyword>
<dbReference type="EC" id="1.3.98.3" evidence="6"/>
<evidence type="ECO:0000256" key="4">
    <source>
        <dbReference type="ARBA" id="ARBA00005493"/>
    </source>
</evidence>
<evidence type="ECO:0000256" key="11">
    <source>
        <dbReference type="ARBA" id="ARBA00023002"/>
    </source>
</evidence>
<dbReference type="AlphaFoldDB" id="A0A3B0UMG5"/>
<dbReference type="GO" id="GO:0005737">
    <property type="term" value="C:cytoplasm"/>
    <property type="evidence" value="ECO:0007669"/>
    <property type="project" value="UniProtKB-SubCell"/>
</dbReference>
<dbReference type="EMBL" id="UOET01000499">
    <property type="protein sequence ID" value="VAW30310.1"/>
    <property type="molecule type" value="Genomic_DNA"/>
</dbReference>
<evidence type="ECO:0000256" key="10">
    <source>
        <dbReference type="ARBA" id="ARBA00022723"/>
    </source>
</evidence>
<dbReference type="PROSITE" id="PS51918">
    <property type="entry name" value="RADICAL_SAM"/>
    <property type="match status" value="1"/>
</dbReference>
<evidence type="ECO:0000256" key="2">
    <source>
        <dbReference type="ARBA" id="ARBA00004496"/>
    </source>
</evidence>
<evidence type="ECO:0000256" key="9">
    <source>
        <dbReference type="ARBA" id="ARBA00022691"/>
    </source>
</evidence>
<keyword evidence="9" id="KW-0949">S-adenosyl-L-methionine</keyword>
<evidence type="ECO:0000256" key="3">
    <source>
        <dbReference type="ARBA" id="ARBA00004785"/>
    </source>
</evidence>
<dbReference type="Gene3D" id="1.10.10.920">
    <property type="match status" value="1"/>
</dbReference>
<comment type="cofactor">
    <cofactor evidence="1">
        <name>[4Fe-4S] cluster</name>
        <dbReference type="ChEBI" id="CHEBI:49883"/>
    </cofactor>
</comment>
<comment type="similarity">
    <text evidence="4">Belongs to the anaerobic coproporphyrinogen-III oxidase family.</text>
</comment>
<dbReference type="InterPro" id="IPR058240">
    <property type="entry name" value="rSAM_sf"/>
</dbReference>
<keyword evidence="11 17" id="KW-0560">Oxidoreductase</keyword>
<dbReference type="GO" id="GO:0004109">
    <property type="term" value="F:coproporphyrinogen oxidase activity"/>
    <property type="evidence" value="ECO:0007669"/>
    <property type="project" value="InterPro"/>
</dbReference>
<evidence type="ECO:0000259" key="16">
    <source>
        <dbReference type="PROSITE" id="PS51918"/>
    </source>
</evidence>
<dbReference type="SUPFAM" id="SSF102114">
    <property type="entry name" value="Radical SAM enzymes"/>
    <property type="match status" value="1"/>
</dbReference>
<dbReference type="Pfam" id="PF04055">
    <property type="entry name" value="Radical_SAM"/>
    <property type="match status" value="1"/>
</dbReference>
<evidence type="ECO:0000256" key="14">
    <source>
        <dbReference type="ARBA" id="ARBA00023244"/>
    </source>
</evidence>
<organism evidence="17">
    <name type="scientific">hydrothermal vent metagenome</name>
    <dbReference type="NCBI Taxonomy" id="652676"/>
    <lineage>
        <taxon>unclassified sequences</taxon>
        <taxon>metagenomes</taxon>
        <taxon>ecological metagenomes</taxon>
    </lineage>
</organism>
<evidence type="ECO:0000256" key="13">
    <source>
        <dbReference type="ARBA" id="ARBA00023014"/>
    </source>
</evidence>
<keyword evidence="13" id="KW-0411">Iron-sulfur</keyword>
<dbReference type="UniPathway" id="UPA00251">
    <property type="reaction ID" value="UER00323"/>
</dbReference>
<dbReference type="SFLD" id="SFLDG01082">
    <property type="entry name" value="B12-binding_domain_containing"/>
    <property type="match status" value="1"/>
</dbReference>
<evidence type="ECO:0000313" key="17">
    <source>
        <dbReference type="EMBL" id="VAW30310.1"/>
    </source>
</evidence>
<keyword evidence="8" id="KW-0963">Cytoplasm</keyword>
<feature type="domain" description="Radical SAM core" evidence="16">
    <location>
        <begin position="43"/>
        <end position="285"/>
    </location>
</feature>
<dbReference type="SFLD" id="SFLDS00029">
    <property type="entry name" value="Radical_SAM"/>
    <property type="match status" value="1"/>
</dbReference>
<evidence type="ECO:0000256" key="5">
    <source>
        <dbReference type="ARBA" id="ARBA00011245"/>
    </source>
</evidence>
<keyword evidence="14" id="KW-0627">Porphyrin biosynthesis</keyword>
<comment type="catalytic activity">
    <reaction evidence="15">
        <text>coproporphyrinogen III + 2 S-adenosyl-L-methionine = protoporphyrinogen IX + 2 5'-deoxyadenosine + 2 L-methionine + 2 CO2</text>
        <dbReference type="Rhea" id="RHEA:15425"/>
        <dbReference type="ChEBI" id="CHEBI:16526"/>
        <dbReference type="ChEBI" id="CHEBI:17319"/>
        <dbReference type="ChEBI" id="CHEBI:57307"/>
        <dbReference type="ChEBI" id="CHEBI:57309"/>
        <dbReference type="ChEBI" id="CHEBI:57844"/>
        <dbReference type="ChEBI" id="CHEBI:59789"/>
        <dbReference type="EC" id="1.3.98.3"/>
    </reaction>
</comment>
<dbReference type="GO" id="GO:0006782">
    <property type="term" value="P:protoporphyrinogen IX biosynthetic process"/>
    <property type="evidence" value="ECO:0007669"/>
    <property type="project" value="UniProtKB-UniPathway"/>
</dbReference>
<dbReference type="CDD" id="cd01335">
    <property type="entry name" value="Radical_SAM"/>
    <property type="match status" value="1"/>
</dbReference>
<keyword evidence="12" id="KW-0408">Iron</keyword>
<protein>
    <recommendedName>
        <fullName evidence="6">coproporphyrinogen dehydrogenase</fullName>
        <ecNumber evidence="6">1.3.98.3</ecNumber>
    </recommendedName>
</protein>
<comment type="subunit">
    <text evidence="5">Monomer.</text>
</comment>
<dbReference type="InterPro" id="IPR023404">
    <property type="entry name" value="rSAM_horseshoe"/>
</dbReference>
<dbReference type="SFLD" id="SFLDG01065">
    <property type="entry name" value="anaerobic_coproporphyrinogen-I"/>
    <property type="match status" value="1"/>
</dbReference>
<dbReference type="Gene3D" id="3.80.30.20">
    <property type="entry name" value="tm_1862 like domain"/>
    <property type="match status" value="1"/>
</dbReference>
<sequence length="456" mass="51846">MNLDIFKKYNKPGPRYTSYPPATFFKNGFTTEQYIEQIIRSNDDQPQNMSFYVHIPFCPRLCHFCGCNTGISQREEVIRRYVDAVITEIKNVAKYLDKTRKVSQIHWGGGTPNSIELSYVEEIMATFRKYFQFIAKPEIAMECHPAYLEYEDIDRLAAAGFNRLSLGVQDFDEEVLKLVNRAASKYPVKDLVSYLKEKGFRGVNLDLIYGLPGQTKESFARNIKKTIEVSPDRLATFSYAHVPWVKAAQKILEKRGLPTPDEKLQMFETGHNLLTEASYVAIGMDHYAKADDDLTTALKNKTLRRNFQGYATSETTGQVYGFGSSSITQLWGGYVQNVKTSQQYVQEIEAKGLAPDKAYLMTDDNLVVREVIAEIMCNGRVDFGEIGQQFGKTVAEVKKIVAFNPEKLDEFLRDDLVSIHGNEVTVHKEGFFIVRNIAMAFDPLLETSDAMYSKTI</sequence>
<evidence type="ECO:0000256" key="1">
    <source>
        <dbReference type="ARBA" id="ARBA00001966"/>
    </source>
</evidence>
<keyword evidence="10" id="KW-0479">Metal-binding</keyword>
<dbReference type="GO" id="GO:0051989">
    <property type="term" value="F:coproporphyrinogen dehydrogenase activity"/>
    <property type="evidence" value="ECO:0007669"/>
    <property type="project" value="UniProtKB-EC"/>
</dbReference>
<evidence type="ECO:0000256" key="7">
    <source>
        <dbReference type="ARBA" id="ARBA00022485"/>
    </source>
</evidence>
<name>A0A3B0UMG5_9ZZZZ</name>
<evidence type="ECO:0000256" key="12">
    <source>
        <dbReference type="ARBA" id="ARBA00023004"/>
    </source>
</evidence>
<dbReference type="InterPro" id="IPR007197">
    <property type="entry name" value="rSAM"/>
</dbReference>
<dbReference type="InterPro" id="IPR034505">
    <property type="entry name" value="Coproporphyrinogen-III_oxidase"/>
</dbReference>
<dbReference type="GO" id="GO:0046872">
    <property type="term" value="F:metal ion binding"/>
    <property type="evidence" value="ECO:0007669"/>
    <property type="project" value="UniProtKB-KW"/>
</dbReference>
<evidence type="ECO:0000256" key="15">
    <source>
        <dbReference type="ARBA" id="ARBA00048321"/>
    </source>
</evidence>
<dbReference type="SMART" id="SM00729">
    <property type="entry name" value="Elp3"/>
    <property type="match status" value="1"/>
</dbReference>
<gene>
    <name evidence="17" type="ORF">MNBD_BACTEROID07-381</name>
</gene>
<dbReference type="GO" id="GO:0051539">
    <property type="term" value="F:4 iron, 4 sulfur cluster binding"/>
    <property type="evidence" value="ECO:0007669"/>
    <property type="project" value="UniProtKB-KW"/>
</dbReference>
<dbReference type="PANTHER" id="PTHR13932:SF6">
    <property type="entry name" value="OXYGEN-INDEPENDENT COPROPORPHYRINOGEN III OXIDASE"/>
    <property type="match status" value="1"/>
</dbReference>
<reference evidence="17" key="1">
    <citation type="submission" date="2018-06" db="EMBL/GenBank/DDBJ databases">
        <authorList>
            <person name="Zhirakovskaya E."/>
        </authorList>
    </citation>
    <scope>NUCLEOTIDE SEQUENCE</scope>
</reference>
<dbReference type="InterPro" id="IPR004558">
    <property type="entry name" value="Coprogen_oxidase_HemN"/>
</dbReference>
<proteinExistence type="inferred from homology"/>
<dbReference type="PIRSF" id="PIRSF000167">
    <property type="entry name" value="HemN"/>
    <property type="match status" value="1"/>
</dbReference>
<comment type="pathway">
    <text evidence="3">Porphyrin-containing compound metabolism; protoporphyrin-IX biosynthesis; protoporphyrinogen-IX from coproporphyrinogen-III (AdoMet route): step 1/1.</text>
</comment>
<comment type="subcellular location">
    <subcellularLocation>
        <location evidence="2">Cytoplasm</location>
    </subcellularLocation>
</comment>